<accession>A0A2I0HMQ4</accession>
<comment type="caution">
    <text evidence="2">The sequence shown here is derived from an EMBL/GenBank/DDBJ whole genome shotgun (WGS) entry which is preliminary data.</text>
</comment>
<sequence>MRLLMPCGGMDGQDLHSRRIRVNYAKEKSSRGFGGAAFRGSDGVYGNGGGHGGSGSGYGTNSYAGGN</sequence>
<dbReference type="EMBL" id="PGOL01007131">
    <property type="protein sequence ID" value="PKI32968.1"/>
    <property type="molecule type" value="Genomic_DNA"/>
</dbReference>
<feature type="compositionally biased region" description="Gly residues" evidence="1">
    <location>
        <begin position="45"/>
        <end position="58"/>
    </location>
</feature>
<evidence type="ECO:0000313" key="3">
    <source>
        <dbReference type="Proteomes" id="UP000233551"/>
    </source>
</evidence>
<dbReference type="AlphaFoldDB" id="A0A2I0HMQ4"/>
<evidence type="ECO:0000256" key="1">
    <source>
        <dbReference type="SAM" id="MobiDB-lite"/>
    </source>
</evidence>
<organism evidence="2 3">
    <name type="scientific">Punica granatum</name>
    <name type="common">Pomegranate</name>
    <dbReference type="NCBI Taxonomy" id="22663"/>
    <lineage>
        <taxon>Eukaryota</taxon>
        <taxon>Viridiplantae</taxon>
        <taxon>Streptophyta</taxon>
        <taxon>Embryophyta</taxon>
        <taxon>Tracheophyta</taxon>
        <taxon>Spermatophyta</taxon>
        <taxon>Magnoliopsida</taxon>
        <taxon>eudicotyledons</taxon>
        <taxon>Gunneridae</taxon>
        <taxon>Pentapetalae</taxon>
        <taxon>rosids</taxon>
        <taxon>malvids</taxon>
        <taxon>Myrtales</taxon>
        <taxon>Lythraceae</taxon>
        <taxon>Punica</taxon>
    </lineage>
</organism>
<feature type="region of interest" description="Disordered" evidence="1">
    <location>
        <begin position="45"/>
        <end position="67"/>
    </location>
</feature>
<evidence type="ECO:0000313" key="2">
    <source>
        <dbReference type="EMBL" id="PKI32968.1"/>
    </source>
</evidence>
<dbReference type="Proteomes" id="UP000233551">
    <property type="component" value="Unassembled WGS sequence"/>
</dbReference>
<protein>
    <submittedName>
        <fullName evidence="2">Uncharacterized protein</fullName>
    </submittedName>
</protein>
<name>A0A2I0HMQ4_PUNGR</name>
<gene>
    <name evidence="2" type="ORF">CRG98_046642</name>
</gene>
<dbReference type="InterPro" id="IPR035979">
    <property type="entry name" value="RBD_domain_sf"/>
</dbReference>
<dbReference type="SUPFAM" id="SSF54928">
    <property type="entry name" value="RNA-binding domain, RBD"/>
    <property type="match status" value="1"/>
</dbReference>
<proteinExistence type="predicted"/>
<reference evidence="2 3" key="1">
    <citation type="submission" date="2017-11" db="EMBL/GenBank/DDBJ databases">
        <title>De-novo sequencing of pomegranate (Punica granatum L.) genome.</title>
        <authorList>
            <person name="Akparov Z."/>
            <person name="Amiraslanov A."/>
            <person name="Hajiyeva S."/>
            <person name="Abbasov M."/>
            <person name="Kaur K."/>
            <person name="Hamwieh A."/>
            <person name="Solovyev V."/>
            <person name="Salamov A."/>
            <person name="Braich B."/>
            <person name="Kosarev P."/>
            <person name="Mahmoud A."/>
            <person name="Hajiyev E."/>
            <person name="Babayeva S."/>
            <person name="Izzatullayeva V."/>
            <person name="Mammadov A."/>
            <person name="Mammadov A."/>
            <person name="Sharifova S."/>
            <person name="Ojaghi J."/>
            <person name="Eynullazada K."/>
            <person name="Bayramov B."/>
            <person name="Abdulazimova A."/>
            <person name="Shahmuradov I."/>
        </authorList>
    </citation>
    <scope>NUCLEOTIDE SEQUENCE [LARGE SCALE GENOMIC DNA]</scope>
    <source>
        <strain evidence="3">cv. AG2017</strain>
        <tissue evidence="2">Leaf</tissue>
    </source>
</reference>
<dbReference type="STRING" id="22663.A0A2I0HMQ4"/>
<dbReference type="GO" id="GO:0003676">
    <property type="term" value="F:nucleic acid binding"/>
    <property type="evidence" value="ECO:0007669"/>
    <property type="project" value="InterPro"/>
</dbReference>
<keyword evidence="3" id="KW-1185">Reference proteome</keyword>